<accession>A0A1Y1LEY1</accession>
<evidence type="ECO:0000259" key="1">
    <source>
        <dbReference type="PROSITE" id="PS51029"/>
    </source>
</evidence>
<dbReference type="AlphaFoldDB" id="A0A1Y1LEY1"/>
<proteinExistence type="predicted"/>
<feature type="domain" description="MADF" evidence="1">
    <location>
        <begin position="13"/>
        <end position="110"/>
    </location>
</feature>
<dbReference type="PANTHER" id="PTHR21505:SF12">
    <property type="entry name" value="MADF DOMAIN-CONTAINING PROTEIN-RELATED"/>
    <property type="match status" value="1"/>
</dbReference>
<protein>
    <recommendedName>
        <fullName evidence="1">MADF domain-containing protein</fullName>
    </recommendedName>
</protein>
<dbReference type="Pfam" id="PF10545">
    <property type="entry name" value="MADF_DNA_bdg"/>
    <property type="match status" value="1"/>
</dbReference>
<sequence length="133" mass="15777">MAVKRWTEAQTLKFVELYEDAECLWNFRHALYKNKDARDTASRNLINQMNLPNFDNNDLKNKIKNIRSTYVQEVNKIKRAIKSGMSPDESYVSHLPWFNTAHRFLKEVVNTREHFSNHKSVSECKRGKRKSKC</sequence>
<dbReference type="PANTHER" id="PTHR21505">
    <property type="entry name" value="MADF DOMAIN-CONTAINING PROTEIN-RELATED"/>
    <property type="match status" value="1"/>
</dbReference>
<organism evidence="2">
    <name type="scientific">Photinus pyralis</name>
    <name type="common">Common eastern firefly</name>
    <name type="synonym">Lampyris pyralis</name>
    <dbReference type="NCBI Taxonomy" id="7054"/>
    <lineage>
        <taxon>Eukaryota</taxon>
        <taxon>Metazoa</taxon>
        <taxon>Ecdysozoa</taxon>
        <taxon>Arthropoda</taxon>
        <taxon>Hexapoda</taxon>
        <taxon>Insecta</taxon>
        <taxon>Pterygota</taxon>
        <taxon>Neoptera</taxon>
        <taxon>Endopterygota</taxon>
        <taxon>Coleoptera</taxon>
        <taxon>Polyphaga</taxon>
        <taxon>Elateriformia</taxon>
        <taxon>Elateroidea</taxon>
        <taxon>Lampyridae</taxon>
        <taxon>Lampyrinae</taxon>
        <taxon>Photinus</taxon>
    </lineage>
</organism>
<dbReference type="PROSITE" id="PS51029">
    <property type="entry name" value="MADF"/>
    <property type="match status" value="1"/>
</dbReference>
<dbReference type="EMBL" id="GEZM01059530">
    <property type="protein sequence ID" value="JAV71441.1"/>
    <property type="molecule type" value="Transcribed_RNA"/>
</dbReference>
<name>A0A1Y1LEY1_PHOPY</name>
<evidence type="ECO:0000313" key="2">
    <source>
        <dbReference type="EMBL" id="JAV71441.1"/>
    </source>
</evidence>
<dbReference type="SMART" id="SM00595">
    <property type="entry name" value="MADF"/>
    <property type="match status" value="1"/>
</dbReference>
<reference evidence="2" key="1">
    <citation type="journal article" date="2016" name="Sci. Rep.">
        <title>Molecular characterization of firefly nuptial gifts: a multi-omics approach sheds light on postcopulatory sexual selection.</title>
        <authorList>
            <person name="Al-Wathiqui N."/>
            <person name="Fallon T.R."/>
            <person name="South A."/>
            <person name="Weng J.K."/>
            <person name="Lewis S.M."/>
        </authorList>
    </citation>
    <scope>NUCLEOTIDE SEQUENCE</scope>
</reference>
<dbReference type="InterPro" id="IPR006578">
    <property type="entry name" value="MADF-dom"/>
</dbReference>